<organism evidence="1 2">
    <name type="scientific">Knipowitschia caucasica</name>
    <name type="common">Caucasian dwarf goby</name>
    <name type="synonym">Pomatoschistus caucasicus</name>
    <dbReference type="NCBI Taxonomy" id="637954"/>
    <lineage>
        <taxon>Eukaryota</taxon>
        <taxon>Metazoa</taxon>
        <taxon>Chordata</taxon>
        <taxon>Craniata</taxon>
        <taxon>Vertebrata</taxon>
        <taxon>Euteleostomi</taxon>
        <taxon>Actinopterygii</taxon>
        <taxon>Neopterygii</taxon>
        <taxon>Teleostei</taxon>
        <taxon>Neoteleostei</taxon>
        <taxon>Acanthomorphata</taxon>
        <taxon>Gobiaria</taxon>
        <taxon>Gobiiformes</taxon>
        <taxon>Gobioidei</taxon>
        <taxon>Gobiidae</taxon>
        <taxon>Gobiinae</taxon>
        <taxon>Knipowitschia</taxon>
    </lineage>
</organism>
<sequence length="135" mass="14352">MMMHSPTRPQIIKKARSSSPAPTSIALFALSPMRIDREPRGRDIELSARLESEGCYRKGKHSAFKSSSKAAAAALKSPSSVHVHWESGSPGTPSPQRVTFMGLCSLGWVCVGCKRAVGGSGDVEEKDPGWRGGSG</sequence>
<gene>
    <name evidence="1" type="ORF">KC01_LOCUS8723</name>
</gene>
<keyword evidence="2" id="KW-1185">Reference proteome</keyword>
<dbReference type="Proteomes" id="UP001497482">
    <property type="component" value="Chromosome 13"/>
</dbReference>
<protein>
    <submittedName>
        <fullName evidence="1">Uncharacterized protein</fullName>
    </submittedName>
</protein>
<proteinExistence type="predicted"/>
<dbReference type="EMBL" id="OZ035835">
    <property type="protein sequence ID" value="CAL1577363.1"/>
    <property type="molecule type" value="Genomic_DNA"/>
</dbReference>
<dbReference type="AlphaFoldDB" id="A0AAV2JI40"/>
<evidence type="ECO:0000313" key="2">
    <source>
        <dbReference type="Proteomes" id="UP001497482"/>
    </source>
</evidence>
<accession>A0AAV2JI40</accession>
<evidence type="ECO:0000313" key="1">
    <source>
        <dbReference type="EMBL" id="CAL1577363.1"/>
    </source>
</evidence>
<reference evidence="1 2" key="1">
    <citation type="submission" date="2024-04" db="EMBL/GenBank/DDBJ databases">
        <authorList>
            <person name="Waldvogel A.-M."/>
            <person name="Schoenle A."/>
        </authorList>
    </citation>
    <scope>NUCLEOTIDE SEQUENCE [LARGE SCALE GENOMIC DNA]</scope>
</reference>
<name>A0AAV2JI40_KNICA</name>